<gene>
    <name evidence="2" type="ORF">ADUPG1_001905</name>
</gene>
<feature type="domain" description="MoaB/Mog" evidence="1">
    <location>
        <begin position="82"/>
        <end position="126"/>
    </location>
</feature>
<evidence type="ECO:0000313" key="3">
    <source>
        <dbReference type="Proteomes" id="UP001057375"/>
    </source>
</evidence>
<keyword evidence="3" id="KW-1185">Reference proteome</keyword>
<dbReference type="EMBL" id="BQXS01001927">
    <property type="protein sequence ID" value="GKT31217.1"/>
    <property type="molecule type" value="Genomic_DNA"/>
</dbReference>
<dbReference type="SUPFAM" id="SSF53218">
    <property type="entry name" value="Molybdenum cofactor biosynthesis proteins"/>
    <property type="match status" value="1"/>
</dbReference>
<sequence>MAGEGIVFKAPPEEGKISFCAAYKGLFSINREILERFNMLPDVMSTSRQGDILVDEGKPVAGTRAIPLHISETVFRNALSVLDEGLIEDKFIPIISGKVQGLGCEVAASVIVPDDKDAISNGVNELLKQ</sequence>
<evidence type="ECO:0000259" key="1">
    <source>
        <dbReference type="Pfam" id="PF00994"/>
    </source>
</evidence>
<proteinExistence type="predicted"/>
<dbReference type="InterPro" id="IPR036425">
    <property type="entry name" value="MoaB/Mog-like_dom_sf"/>
</dbReference>
<reference evidence="2" key="1">
    <citation type="submission" date="2022-03" db="EMBL/GenBank/DDBJ databases">
        <title>Draft genome sequence of Aduncisulcus paluster, a free-living microaerophilic Fornicata.</title>
        <authorList>
            <person name="Yuyama I."/>
            <person name="Kume K."/>
            <person name="Tamura T."/>
            <person name="Inagaki Y."/>
            <person name="Hashimoto T."/>
        </authorList>
    </citation>
    <scope>NUCLEOTIDE SEQUENCE</scope>
    <source>
        <strain evidence="2">NY0171</strain>
    </source>
</reference>
<dbReference type="Proteomes" id="UP001057375">
    <property type="component" value="Unassembled WGS sequence"/>
</dbReference>
<comment type="caution">
    <text evidence="2">The sequence shown here is derived from an EMBL/GenBank/DDBJ whole genome shotgun (WGS) entry which is preliminary data.</text>
</comment>
<protein>
    <submittedName>
        <fullName evidence="2">Trehalose-binding protein</fullName>
    </submittedName>
</protein>
<accession>A0ABQ5KFB6</accession>
<name>A0ABQ5KFB6_9EUKA</name>
<dbReference type="Gene3D" id="3.40.980.10">
    <property type="entry name" value="MoaB/Mog-like domain"/>
    <property type="match status" value="1"/>
</dbReference>
<evidence type="ECO:0000313" key="2">
    <source>
        <dbReference type="EMBL" id="GKT31217.1"/>
    </source>
</evidence>
<feature type="non-terminal residue" evidence="2">
    <location>
        <position position="129"/>
    </location>
</feature>
<dbReference type="Pfam" id="PF00994">
    <property type="entry name" value="MoCF_biosynth"/>
    <property type="match status" value="1"/>
</dbReference>
<dbReference type="InterPro" id="IPR001453">
    <property type="entry name" value="MoaB/Mog_dom"/>
</dbReference>
<organism evidence="2 3">
    <name type="scientific">Aduncisulcus paluster</name>
    <dbReference type="NCBI Taxonomy" id="2918883"/>
    <lineage>
        <taxon>Eukaryota</taxon>
        <taxon>Metamonada</taxon>
        <taxon>Carpediemonas-like organisms</taxon>
        <taxon>Aduncisulcus</taxon>
    </lineage>
</organism>